<evidence type="ECO:0000256" key="2">
    <source>
        <dbReference type="ARBA" id="ARBA00023002"/>
    </source>
</evidence>
<dbReference type="SUPFAM" id="SSF51735">
    <property type="entry name" value="NAD(P)-binding Rossmann-fold domains"/>
    <property type="match status" value="1"/>
</dbReference>
<dbReference type="FunFam" id="3.40.50.720:FF:000213">
    <property type="entry name" value="Putative 2-hydroxyacid dehydrogenase"/>
    <property type="match status" value="1"/>
</dbReference>
<dbReference type="GO" id="GO:0005829">
    <property type="term" value="C:cytosol"/>
    <property type="evidence" value="ECO:0007669"/>
    <property type="project" value="TreeGrafter"/>
</dbReference>
<dbReference type="InterPro" id="IPR050223">
    <property type="entry name" value="D-isomer_2-hydroxyacid_DH"/>
</dbReference>
<dbReference type="Pfam" id="PF02826">
    <property type="entry name" value="2-Hacid_dh_C"/>
    <property type="match status" value="1"/>
</dbReference>
<dbReference type="GO" id="GO:0016618">
    <property type="term" value="F:hydroxypyruvate reductase [NAD(P)H] activity"/>
    <property type="evidence" value="ECO:0007669"/>
    <property type="project" value="TreeGrafter"/>
</dbReference>
<evidence type="ECO:0000256" key="3">
    <source>
        <dbReference type="ARBA" id="ARBA00023027"/>
    </source>
</evidence>
<evidence type="ECO:0000256" key="4">
    <source>
        <dbReference type="RuleBase" id="RU003719"/>
    </source>
</evidence>
<sequence length="308" mass="32104">MTETVLLLSAIPADLRAALAARYTLVEDKPAEAPRPGIRIAVTMALAGATEAQFARLPDLRLLSSQGAGLERIDLAAAARRGIAVAYTPDVMTEDVADAAIGLMYAAARRVAEADRFVRAGRWAQERMGLGISLHRKAAGIVGLGRIGQAIARRCAGLGMDVAWTGPRPKPDQPWPFLADIRALAERSDVLILATPGGGGTDRLVDAGVLAALGPRGVLVNIARGSVVDEEALIVALQDGTIAAAGLDVFAREPALDARFLALDNVVLAPHSASLTIETRAALVARILADMDAFRDGRAFLDAASGAV</sequence>
<dbReference type="GO" id="GO:0051287">
    <property type="term" value="F:NAD binding"/>
    <property type="evidence" value="ECO:0007669"/>
    <property type="project" value="InterPro"/>
</dbReference>
<dbReference type="SUPFAM" id="SSF52283">
    <property type="entry name" value="Formate/glycerate dehydrogenase catalytic domain-like"/>
    <property type="match status" value="1"/>
</dbReference>
<evidence type="ECO:0000259" key="6">
    <source>
        <dbReference type="Pfam" id="PF02826"/>
    </source>
</evidence>
<dbReference type="InterPro" id="IPR036291">
    <property type="entry name" value="NAD(P)-bd_dom_sf"/>
</dbReference>
<evidence type="ECO:0000256" key="1">
    <source>
        <dbReference type="ARBA" id="ARBA00022857"/>
    </source>
</evidence>
<gene>
    <name evidence="7" type="ORF">GCM10011320_36830</name>
</gene>
<dbReference type="Pfam" id="PF00389">
    <property type="entry name" value="2-Hacid_dh"/>
    <property type="match status" value="1"/>
</dbReference>
<keyword evidence="3" id="KW-0520">NAD</keyword>
<dbReference type="Gene3D" id="3.40.50.720">
    <property type="entry name" value="NAD(P)-binding Rossmann-like Domain"/>
    <property type="match status" value="2"/>
</dbReference>
<protein>
    <submittedName>
        <fullName evidence="7">D-isomer specific 2-hydroxyacid dehydrogenase</fullName>
    </submittedName>
</protein>
<reference evidence="7" key="2">
    <citation type="submission" date="2020-09" db="EMBL/GenBank/DDBJ databases">
        <authorList>
            <person name="Sun Q."/>
            <person name="Zhou Y."/>
        </authorList>
    </citation>
    <scope>NUCLEOTIDE SEQUENCE</scope>
    <source>
        <strain evidence="7">CGMCC 1.3617</strain>
    </source>
</reference>
<dbReference type="AlphaFoldDB" id="A0A917KSS7"/>
<dbReference type="RefSeq" id="WP_188969318.1">
    <property type="nucleotide sequence ID" value="NZ_BMKW01000009.1"/>
</dbReference>
<dbReference type="CDD" id="cd12156">
    <property type="entry name" value="HPPR"/>
    <property type="match status" value="1"/>
</dbReference>
<keyword evidence="8" id="KW-1185">Reference proteome</keyword>
<reference evidence="7" key="1">
    <citation type="journal article" date="2014" name="Int. J. Syst. Evol. Microbiol.">
        <title>Complete genome sequence of Corynebacterium casei LMG S-19264T (=DSM 44701T), isolated from a smear-ripened cheese.</title>
        <authorList>
            <consortium name="US DOE Joint Genome Institute (JGI-PGF)"/>
            <person name="Walter F."/>
            <person name="Albersmeier A."/>
            <person name="Kalinowski J."/>
            <person name="Ruckert C."/>
        </authorList>
    </citation>
    <scope>NUCLEOTIDE SEQUENCE</scope>
    <source>
        <strain evidence="7">CGMCC 1.3617</strain>
    </source>
</reference>
<dbReference type="EMBL" id="BMKW01000009">
    <property type="protein sequence ID" value="GGJ26063.1"/>
    <property type="molecule type" value="Genomic_DNA"/>
</dbReference>
<evidence type="ECO:0000313" key="8">
    <source>
        <dbReference type="Proteomes" id="UP000661507"/>
    </source>
</evidence>
<comment type="caution">
    <text evidence="7">The sequence shown here is derived from an EMBL/GenBank/DDBJ whole genome shotgun (WGS) entry which is preliminary data.</text>
</comment>
<dbReference type="GO" id="GO:0030267">
    <property type="term" value="F:glyoxylate reductase (NADPH) activity"/>
    <property type="evidence" value="ECO:0007669"/>
    <property type="project" value="TreeGrafter"/>
</dbReference>
<comment type="similarity">
    <text evidence="4">Belongs to the D-isomer specific 2-hydroxyacid dehydrogenase family.</text>
</comment>
<organism evidence="7 8">
    <name type="scientific">Neoroseomonas lacus</name>
    <dbReference type="NCBI Taxonomy" id="287609"/>
    <lineage>
        <taxon>Bacteria</taxon>
        <taxon>Pseudomonadati</taxon>
        <taxon>Pseudomonadota</taxon>
        <taxon>Alphaproteobacteria</taxon>
        <taxon>Acetobacterales</taxon>
        <taxon>Acetobacteraceae</taxon>
        <taxon>Neoroseomonas</taxon>
    </lineage>
</organism>
<evidence type="ECO:0000259" key="5">
    <source>
        <dbReference type="Pfam" id="PF00389"/>
    </source>
</evidence>
<name>A0A917KSS7_9PROT</name>
<keyword evidence="2 4" id="KW-0560">Oxidoreductase</keyword>
<dbReference type="Proteomes" id="UP000661507">
    <property type="component" value="Unassembled WGS sequence"/>
</dbReference>
<dbReference type="InterPro" id="IPR006140">
    <property type="entry name" value="D-isomer_DH_NAD-bd"/>
</dbReference>
<feature type="domain" description="D-isomer specific 2-hydroxyacid dehydrogenase NAD-binding" evidence="6">
    <location>
        <begin position="101"/>
        <end position="273"/>
    </location>
</feature>
<proteinExistence type="inferred from homology"/>
<dbReference type="PANTHER" id="PTHR10996:SF178">
    <property type="entry name" value="2-HYDROXYACID DEHYDROGENASE YGL185C-RELATED"/>
    <property type="match status" value="1"/>
</dbReference>
<dbReference type="InterPro" id="IPR006139">
    <property type="entry name" value="D-isomer_2_OHA_DH_cat_dom"/>
</dbReference>
<dbReference type="PANTHER" id="PTHR10996">
    <property type="entry name" value="2-HYDROXYACID DEHYDROGENASE-RELATED"/>
    <property type="match status" value="1"/>
</dbReference>
<keyword evidence="1" id="KW-0521">NADP</keyword>
<feature type="domain" description="D-isomer specific 2-hydroxyacid dehydrogenase catalytic" evidence="5">
    <location>
        <begin position="38"/>
        <end position="299"/>
    </location>
</feature>
<accession>A0A917KSS7</accession>
<evidence type="ECO:0000313" key="7">
    <source>
        <dbReference type="EMBL" id="GGJ26063.1"/>
    </source>
</evidence>